<comment type="caution">
    <text evidence="2">The sequence shown here is derived from an EMBL/GenBank/DDBJ whole genome shotgun (WGS) entry which is preliminary data.</text>
</comment>
<sequence>MKFTQLNPQWVRAIYVLVVLTLLINTTCLSQGNLPMIRATSQNVTIKDGYVIQEGIWNLSPEIKPDVYFSLPSDVKKTITFYTDIDSISFDVEPRRQYDFNILLNDKDTCLTRISTGEKTSVLTRISDSTKFIAPELLAMDFVVFRESLRSEHAGLYRYQDREKLDRLLDSCLLSINKPLTQLDFGKKILFITSAIQDGHTGTNISSLLVNSYLEHVKLFPLYLYFVDQKALISCQNDKHFPVGTEILSINGQPVGQIKRALFRYLPSDGSIETKKAQTLNNNGAFPFLYNWIFGNHESFLVQYKTLTGVIKNISVSAAFATDFECKIKNSTNSTKDLDVQYPKNGTAILTIKTFDQNRIKRSGQDFKHFLDEAFETISEKGIQNLTIDVRGNAGGEDTNGALLYSYIAKSPFKYYSSIQTNSKKFTLADNPLLGWVEPQDSSFKGNVYFLINGLSFSTTSDFCAIAKSNGRGVFIGEETGGGYYGNTSGQTVKVELPNSKIQVIIPKLKYTNDVKKVYFTDRGVMPDYQVIPTVEDLAIGKDVQLQMAIDLANQKY</sequence>
<evidence type="ECO:0000313" key="2">
    <source>
        <dbReference type="EMBL" id="MPR32404.1"/>
    </source>
</evidence>
<dbReference type="InterPro" id="IPR005151">
    <property type="entry name" value="Tail-specific_protease"/>
</dbReference>
<keyword evidence="3" id="KW-1185">Reference proteome</keyword>
<accession>A0A7C9F7B8</accession>
<reference evidence="2 3" key="1">
    <citation type="submission" date="2019-10" db="EMBL/GenBank/DDBJ databases">
        <title>Draft Genome Sequence of Cytophagaceae sp. SJW1-29.</title>
        <authorList>
            <person name="Choi A."/>
        </authorList>
    </citation>
    <scope>NUCLEOTIDE SEQUENCE [LARGE SCALE GENOMIC DNA]</scope>
    <source>
        <strain evidence="2 3">SJW1-29</strain>
    </source>
</reference>
<dbReference type="GO" id="GO:0007165">
    <property type="term" value="P:signal transduction"/>
    <property type="evidence" value="ECO:0007669"/>
    <property type="project" value="TreeGrafter"/>
</dbReference>
<dbReference type="PANTHER" id="PTHR32060">
    <property type="entry name" value="TAIL-SPECIFIC PROTEASE"/>
    <property type="match status" value="1"/>
</dbReference>
<dbReference type="InterPro" id="IPR029045">
    <property type="entry name" value="ClpP/crotonase-like_dom_sf"/>
</dbReference>
<dbReference type="PANTHER" id="PTHR32060:SF30">
    <property type="entry name" value="CARBOXY-TERMINAL PROCESSING PROTEASE CTPA"/>
    <property type="match status" value="1"/>
</dbReference>
<dbReference type="GO" id="GO:0030288">
    <property type="term" value="C:outer membrane-bounded periplasmic space"/>
    <property type="evidence" value="ECO:0007669"/>
    <property type="project" value="TreeGrafter"/>
</dbReference>
<protein>
    <recommendedName>
        <fullName evidence="1">Tail specific protease domain-containing protein</fullName>
    </recommendedName>
</protein>
<dbReference type="Gene3D" id="3.90.226.10">
    <property type="entry name" value="2-enoyl-CoA Hydratase, Chain A, domain 1"/>
    <property type="match status" value="1"/>
</dbReference>
<organism evidence="2 3">
    <name type="scientific">Salmonirosea aquatica</name>
    <dbReference type="NCBI Taxonomy" id="2654236"/>
    <lineage>
        <taxon>Bacteria</taxon>
        <taxon>Pseudomonadati</taxon>
        <taxon>Bacteroidota</taxon>
        <taxon>Cytophagia</taxon>
        <taxon>Cytophagales</taxon>
        <taxon>Spirosomataceae</taxon>
        <taxon>Salmonirosea</taxon>
    </lineage>
</organism>
<dbReference type="EMBL" id="WHLY01000002">
    <property type="protein sequence ID" value="MPR32404.1"/>
    <property type="molecule type" value="Genomic_DNA"/>
</dbReference>
<feature type="domain" description="Tail specific protease" evidence="1">
    <location>
        <begin position="321"/>
        <end position="532"/>
    </location>
</feature>
<dbReference type="AlphaFoldDB" id="A0A7C9F7B8"/>
<proteinExistence type="predicted"/>
<dbReference type="RefSeq" id="WP_152756829.1">
    <property type="nucleotide sequence ID" value="NZ_WHLY01000002.1"/>
</dbReference>
<dbReference type="Pfam" id="PF03572">
    <property type="entry name" value="Peptidase_S41"/>
    <property type="match status" value="1"/>
</dbReference>
<gene>
    <name evidence="2" type="ORF">GBK04_03340</name>
</gene>
<dbReference type="GO" id="GO:0004175">
    <property type="term" value="F:endopeptidase activity"/>
    <property type="evidence" value="ECO:0007669"/>
    <property type="project" value="TreeGrafter"/>
</dbReference>
<evidence type="ECO:0000313" key="3">
    <source>
        <dbReference type="Proteomes" id="UP000479293"/>
    </source>
</evidence>
<name>A0A7C9F7B8_9BACT</name>
<evidence type="ECO:0000259" key="1">
    <source>
        <dbReference type="SMART" id="SM00245"/>
    </source>
</evidence>
<dbReference type="GO" id="GO:0006508">
    <property type="term" value="P:proteolysis"/>
    <property type="evidence" value="ECO:0007669"/>
    <property type="project" value="InterPro"/>
</dbReference>
<dbReference type="SMART" id="SM00245">
    <property type="entry name" value="TSPc"/>
    <property type="match status" value="1"/>
</dbReference>
<dbReference type="Proteomes" id="UP000479293">
    <property type="component" value="Unassembled WGS sequence"/>
</dbReference>
<dbReference type="SUPFAM" id="SSF52096">
    <property type="entry name" value="ClpP/crotonase"/>
    <property type="match status" value="1"/>
</dbReference>
<dbReference type="GO" id="GO:0008236">
    <property type="term" value="F:serine-type peptidase activity"/>
    <property type="evidence" value="ECO:0007669"/>
    <property type="project" value="InterPro"/>
</dbReference>